<keyword evidence="7" id="KW-0819">tRNA processing</keyword>
<evidence type="ECO:0000256" key="13">
    <source>
        <dbReference type="ARBA" id="ARBA00048366"/>
    </source>
</evidence>
<keyword evidence="10" id="KW-0378">Hydrolase</keyword>
<dbReference type="Gene3D" id="3.40.50.2300">
    <property type="match status" value="1"/>
</dbReference>
<keyword evidence="8" id="KW-0548">Nucleotidyltransferase</keyword>
<reference evidence="16" key="1">
    <citation type="submission" date="2024-05" db="EMBL/GenBank/DDBJ databases">
        <title>Planctomycetes of the genus Singulisphaera possess chitinolytic capabilities.</title>
        <authorList>
            <person name="Ivanova A."/>
        </authorList>
    </citation>
    <scope>NUCLEOTIDE SEQUENCE</scope>
    <source>
        <strain evidence="16">Ch08T</strain>
    </source>
</reference>
<evidence type="ECO:0000256" key="7">
    <source>
        <dbReference type="ARBA" id="ARBA00022694"/>
    </source>
</evidence>
<dbReference type="Pfam" id="PF01300">
    <property type="entry name" value="Sua5_yciO_yrdC"/>
    <property type="match status" value="1"/>
</dbReference>
<dbReference type="GO" id="GO:0006450">
    <property type="term" value="P:regulation of translational fidelity"/>
    <property type="evidence" value="ECO:0007669"/>
    <property type="project" value="TreeGrafter"/>
</dbReference>
<dbReference type="EMBL" id="CP155447">
    <property type="protein sequence ID" value="XBH07727.1"/>
    <property type="molecule type" value="Genomic_DNA"/>
</dbReference>
<dbReference type="Pfam" id="PF01451">
    <property type="entry name" value="LMWPc"/>
    <property type="match status" value="1"/>
</dbReference>
<dbReference type="GO" id="GO:0005737">
    <property type="term" value="C:cytoplasm"/>
    <property type="evidence" value="ECO:0007669"/>
    <property type="project" value="UniProtKB-SubCell"/>
</dbReference>
<keyword evidence="5" id="KW-0963">Cytoplasm</keyword>
<dbReference type="GO" id="GO:0061710">
    <property type="term" value="F:L-threonylcarbamoyladenylate synthase"/>
    <property type="evidence" value="ECO:0007669"/>
    <property type="project" value="UniProtKB-EC"/>
</dbReference>
<evidence type="ECO:0000256" key="10">
    <source>
        <dbReference type="ARBA" id="ARBA00022801"/>
    </source>
</evidence>
<feature type="domain" description="YrdC-like" evidence="15">
    <location>
        <begin position="20"/>
        <end position="213"/>
    </location>
</feature>
<dbReference type="EC" id="2.7.7.87" evidence="4"/>
<dbReference type="InterPro" id="IPR017867">
    <property type="entry name" value="Tyr_phospatase_low_mol_wt"/>
</dbReference>
<dbReference type="SUPFAM" id="SSF55821">
    <property type="entry name" value="YrdC/RibB"/>
    <property type="match status" value="1"/>
</dbReference>
<feature type="active site" description="Proton donor" evidence="14">
    <location>
        <position position="347"/>
    </location>
</feature>
<evidence type="ECO:0000256" key="6">
    <source>
        <dbReference type="ARBA" id="ARBA00022679"/>
    </source>
</evidence>
<evidence type="ECO:0000256" key="1">
    <source>
        <dbReference type="ARBA" id="ARBA00004496"/>
    </source>
</evidence>
<gene>
    <name evidence="16" type="ORF">V5E97_17340</name>
</gene>
<evidence type="ECO:0000256" key="9">
    <source>
        <dbReference type="ARBA" id="ARBA00022741"/>
    </source>
</evidence>
<dbReference type="SMART" id="SM00226">
    <property type="entry name" value="LMWPc"/>
    <property type="match status" value="1"/>
</dbReference>
<dbReference type="AlphaFoldDB" id="A0AAU7CS67"/>
<organism evidence="16">
    <name type="scientific">Singulisphaera sp. Ch08</name>
    <dbReference type="NCBI Taxonomy" id="3120278"/>
    <lineage>
        <taxon>Bacteria</taxon>
        <taxon>Pseudomonadati</taxon>
        <taxon>Planctomycetota</taxon>
        <taxon>Planctomycetia</taxon>
        <taxon>Isosphaerales</taxon>
        <taxon>Isosphaeraceae</taxon>
        <taxon>Singulisphaera</taxon>
    </lineage>
</organism>
<evidence type="ECO:0000259" key="15">
    <source>
        <dbReference type="PROSITE" id="PS51163"/>
    </source>
</evidence>
<evidence type="ECO:0000256" key="2">
    <source>
        <dbReference type="ARBA" id="ARBA00007663"/>
    </source>
</evidence>
<dbReference type="InterPro" id="IPR017945">
    <property type="entry name" value="DHBP_synth_RibB-like_a/b_dom"/>
</dbReference>
<name>A0AAU7CS67_9BACT</name>
<dbReference type="PRINTS" id="PR00719">
    <property type="entry name" value="LMWPTPASE"/>
</dbReference>
<evidence type="ECO:0000256" key="12">
    <source>
        <dbReference type="ARBA" id="ARBA00029774"/>
    </source>
</evidence>
<comment type="similarity">
    <text evidence="3">Belongs to the low molecular weight phosphotyrosine protein phosphatase family.</text>
</comment>
<feature type="active site" description="Nucleophile" evidence="14">
    <location>
        <position position="230"/>
    </location>
</feature>
<proteinExistence type="inferred from homology"/>
<dbReference type="GO" id="GO:0008033">
    <property type="term" value="P:tRNA processing"/>
    <property type="evidence" value="ECO:0007669"/>
    <property type="project" value="UniProtKB-KW"/>
</dbReference>
<dbReference type="SUPFAM" id="SSF52788">
    <property type="entry name" value="Phosphotyrosine protein phosphatases I"/>
    <property type="match status" value="1"/>
</dbReference>
<sequence>MTESSLQPERIDLAQADDRRDVVHRAVACLAQGGLVGLSTETVYGVAASALQPEAVARLRQIKGLDEPVPLTLLLKGPVEVADWVPGLSALGWRLARRAWPGPVTLIFPDADSHGLALRLPASVRPLIFPNGAVALRSPAHPFIREILRLLPAPLVISRGVGPDGRVATTVEDLEPISGLSLILDDGPTRLGNVSTSVIVEGDRYRVVRPGVVDASYLTRMAGTIIMFICTGNTCRSPMAEALCKALLSQRLGCSIDDLEERGFVVLSAGIATSNGMPAAAHAIEVVRNRGGSLQHHASRQLTPDMIRHADYLVTMTNDHLEALLDQVPECAPYARLLHPHGDDVADPVGADRETYQRTARMIETYLVQLLDDLGL</sequence>
<comment type="similarity">
    <text evidence="2">Belongs to the SUA5 family.</text>
</comment>
<dbReference type="PROSITE" id="PS51163">
    <property type="entry name" value="YRDC"/>
    <property type="match status" value="1"/>
</dbReference>
<evidence type="ECO:0000256" key="8">
    <source>
        <dbReference type="ARBA" id="ARBA00022695"/>
    </source>
</evidence>
<dbReference type="GO" id="GO:0003725">
    <property type="term" value="F:double-stranded RNA binding"/>
    <property type="evidence" value="ECO:0007669"/>
    <property type="project" value="InterPro"/>
</dbReference>
<dbReference type="InterPro" id="IPR006070">
    <property type="entry name" value="Sua5-like_dom"/>
</dbReference>
<evidence type="ECO:0000256" key="5">
    <source>
        <dbReference type="ARBA" id="ARBA00022490"/>
    </source>
</evidence>
<evidence type="ECO:0000256" key="4">
    <source>
        <dbReference type="ARBA" id="ARBA00012584"/>
    </source>
</evidence>
<dbReference type="GO" id="GO:0000049">
    <property type="term" value="F:tRNA binding"/>
    <property type="evidence" value="ECO:0007669"/>
    <property type="project" value="TreeGrafter"/>
</dbReference>
<dbReference type="Gene3D" id="3.90.870.10">
    <property type="entry name" value="DHBP synthase"/>
    <property type="match status" value="1"/>
</dbReference>
<accession>A0AAU7CS67</accession>
<dbReference type="InterPro" id="IPR023485">
    <property type="entry name" value="Ptyr_pPase"/>
</dbReference>
<comment type="subcellular location">
    <subcellularLocation>
        <location evidence="1">Cytoplasm</location>
    </subcellularLocation>
</comment>
<keyword evidence="11" id="KW-0067">ATP-binding</keyword>
<protein>
    <recommendedName>
        <fullName evidence="12">L-threonylcarbamoyladenylate synthase</fullName>
        <ecNumber evidence="4">2.7.7.87</ecNumber>
    </recommendedName>
    <alternativeName>
        <fullName evidence="12">L-threonylcarbamoyladenylate synthase</fullName>
    </alternativeName>
</protein>
<dbReference type="GO" id="GO:0004725">
    <property type="term" value="F:protein tyrosine phosphatase activity"/>
    <property type="evidence" value="ECO:0007669"/>
    <property type="project" value="InterPro"/>
</dbReference>
<dbReference type="InterPro" id="IPR036196">
    <property type="entry name" value="Ptyr_pPase_sf"/>
</dbReference>
<dbReference type="InterPro" id="IPR050156">
    <property type="entry name" value="TC-AMP_synthase_SUA5"/>
</dbReference>
<evidence type="ECO:0000313" key="16">
    <source>
        <dbReference type="EMBL" id="XBH07727.1"/>
    </source>
</evidence>
<keyword evidence="6" id="KW-0808">Transferase</keyword>
<dbReference type="RefSeq" id="WP_406700566.1">
    <property type="nucleotide sequence ID" value="NZ_CP155447.1"/>
</dbReference>
<comment type="catalytic activity">
    <reaction evidence="13">
        <text>L-threonine + hydrogencarbonate + ATP = L-threonylcarbamoyladenylate + diphosphate + H2O</text>
        <dbReference type="Rhea" id="RHEA:36407"/>
        <dbReference type="ChEBI" id="CHEBI:15377"/>
        <dbReference type="ChEBI" id="CHEBI:17544"/>
        <dbReference type="ChEBI" id="CHEBI:30616"/>
        <dbReference type="ChEBI" id="CHEBI:33019"/>
        <dbReference type="ChEBI" id="CHEBI:57926"/>
        <dbReference type="ChEBI" id="CHEBI:73682"/>
        <dbReference type="EC" id="2.7.7.87"/>
    </reaction>
</comment>
<keyword evidence="9" id="KW-0547">Nucleotide-binding</keyword>
<evidence type="ECO:0000256" key="14">
    <source>
        <dbReference type="PIRSR" id="PIRSR617867-1"/>
    </source>
</evidence>
<dbReference type="GO" id="GO:0005524">
    <property type="term" value="F:ATP binding"/>
    <property type="evidence" value="ECO:0007669"/>
    <property type="project" value="UniProtKB-KW"/>
</dbReference>
<dbReference type="PANTHER" id="PTHR17490">
    <property type="entry name" value="SUA5"/>
    <property type="match status" value="1"/>
</dbReference>
<feature type="active site" evidence="14">
    <location>
        <position position="236"/>
    </location>
</feature>
<dbReference type="PANTHER" id="PTHR17490:SF16">
    <property type="entry name" value="THREONYLCARBAMOYL-AMP SYNTHASE"/>
    <property type="match status" value="1"/>
</dbReference>
<evidence type="ECO:0000256" key="3">
    <source>
        <dbReference type="ARBA" id="ARBA00011063"/>
    </source>
</evidence>
<evidence type="ECO:0000256" key="11">
    <source>
        <dbReference type="ARBA" id="ARBA00022840"/>
    </source>
</evidence>